<feature type="site" description="Transition state stabilizer" evidence="17">
    <location>
        <position position="62"/>
    </location>
</feature>
<feature type="binding site" evidence="16">
    <location>
        <position position="70"/>
    </location>
    <ligand>
        <name>Ca(2+)</name>
        <dbReference type="ChEBI" id="CHEBI:29108"/>
        <label>1</label>
    </ligand>
</feature>
<dbReference type="AlphaFoldDB" id="A0A9R0KBD6"/>
<dbReference type="GO" id="GO:0004601">
    <property type="term" value="F:peroxidase activity"/>
    <property type="evidence" value="ECO:0000318"/>
    <property type="project" value="GO_Central"/>
</dbReference>
<feature type="disulfide bond" evidence="18">
    <location>
        <begin position="35"/>
        <end position="114"/>
    </location>
</feature>
<dbReference type="GO" id="GO:0006979">
    <property type="term" value="P:response to oxidative stress"/>
    <property type="evidence" value="ECO:0007669"/>
    <property type="project" value="UniProtKB-UniRule"/>
</dbReference>
<evidence type="ECO:0000256" key="9">
    <source>
        <dbReference type="ARBA" id="ARBA00022837"/>
    </source>
</evidence>
<dbReference type="PANTHER" id="PTHR31517">
    <property type="match status" value="1"/>
</dbReference>
<dbReference type="RefSeq" id="XP_021865405.2">
    <property type="nucleotide sequence ID" value="XM_022009713.2"/>
</dbReference>
<feature type="binding site" evidence="16">
    <location>
        <position position="88"/>
    </location>
    <ligand>
        <name>Ca(2+)</name>
        <dbReference type="ChEBI" id="CHEBI:29108"/>
        <label>1</label>
    </ligand>
</feature>
<keyword evidence="9 16" id="KW-0106">Calcium</keyword>
<dbReference type="GO" id="GO:0020037">
    <property type="term" value="F:heme binding"/>
    <property type="evidence" value="ECO:0007669"/>
    <property type="project" value="UniProtKB-UniRule"/>
</dbReference>
<feature type="disulfide bond" evidence="18">
    <location>
        <begin position="68"/>
        <end position="73"/>
    </location>
</feature>
<evidence type="ECO:0000256" key="12">
    <source>
        <dbReference type="ARBA" id="ARBA00023157"/>
    </source>
</evidence>
<dbReference type="Gene3D" id="1.10.420.10">
    <property type="entry name" value="Peroxidase, domain 2"/>
    <property type="match status" value="1"/>
</dbReference>
<keyword evidence="7 19" id="KW-0349">Heme</keyword>
<name>A0A9R0KBD6_SPIOL</name>
<gene>
    <name evidence="22" type="primary">LOC110804146</name>
</gene>
<feature type="binding site" evidence="16">
    <location>
        <position position="250"/>
    </location>
    <ligand>
        <name>Ca(2+)</name>
        <dbReference type="ChEBI" id="CHEBI:29108"/>
        <label>2</label>
    </ligand>
</feature>
<comment type="function">
    <text evidence="2">Removal of H(2)O(2), oxidation of toxic reductants, biosynthesis and degradation of lignin, suberization, auxin catabolism, response to environmental stresses such as wounding, pathogen attack and oxidative stress. These functions might be dependent on each isozyme/isoform in each plant tissue.</text>
</comment>
<dbReference type="Proteomes" id="UP000813463">
    <property type="component" value="Chromosome 6"/>
</dbReference>
<sequence length="326" mass="35485">MVKYIQVKILLLVLFISLPPTTLAKLRVGFYTSSCPQAESIVQQAVQQRFVADQSVTAALLRMHFHDCFVRGCDASILIDSTANNQAEKDAPPNLTVREYTLIDQIKTMLEAACPETVSCADIVTLATRDAVSLSGGQRYNVPTGRRDGLVSSASEVNLPGPTSTVSQSQQAFSARGLTLNDMVVLLGGHTIGVTHCSFFQHRLSNFQGSGSPDTSMDEELVTTLKGTCGSVPNTDPTTFLDQNTSFALDNEYFNQIMKKRGVLQIDQELALHTSSSKLVSRFASNNALFGQRFAKAMVKLGNIQVLEGNLGEIRKNCRIFNAPSQ</sequence>
<feature type="domain" description="Plant heme peroxidase family profile" evidence="20">
    <location>
        <begin position="25"/>
        <end position="322"/>
    </location>
</feature>
<evidence type="ECO:0000256" key="19">
    <source>
        <dbReference type="RuleBase" id="RU362060"/>
    </source>
</evidence>
<dbReference type="GO" id="GO:0006950">
    <property type="term" value="P:response to stress"/>
    <property type="evidence" value="ECO:0000318"/>
    <property type="project" value="GO_Central"/>
</dbReference>
<dbReference type="InterPro" id="IPR019793">
    <property type="entry name" value="Peroxidases_heam-ligand_BS"/>
</dbReference>
<reference evidence="22" key="2">
    <citation type="submission" date="2025-08" db="UniProtKB">
        <authorList>
            <consortium name="RefSeq"/>
        </authorList>
    </citation>
    <scope>IDENTIFICATION</scope>
    <source>
        <tissue evidence="22">Leaf</tissue>
    </source>
</reference>
<dbReference type="PROSITE" id="PS00436">
    <property type="entry name" value="PEROXIDASE_2"/>
    <property type="match status" value="1"/>
</dbReference>
<feature type="chain" id="PRO_5044953319" description="Peroxidase" evidence="19">
    <location>
        <begin position="25"/>
        <end position="326"/>
    </location>
</feature>
<feature type="active site" description="Proton acceptor" evidence="14">
    <location>
        <position position="66"/>
    </location>
</feature>
<dbReference type="GO" id="GO:0009505">
    <property type="term" value="C:plant-type cell wall"/>
    <property type="evidence" value="ECO:0000318"/>
    <property type="project" value="GO_Central"/>
</dbReference>
<dbReference type="KEGG" id="soe:110804146"/>
<evidence type="ECO:0000256" key="18">
    <source>
        <dbReference type="PIRSR" id="PIRSR600823-5"/>
    </source>
</evidence>
<dbReference type="Pfam" id="PF00141">
    <property type="entry name" value="peroxidase"/>
    <property type="match status" value="1"/>
</dbReference>
<keyword evidence="10 19" id="KW-0560">Oxidoreductase</keyword>
<feature type="binding site" evidence="16">
    <location>
        <position position="242"/>
    </location>
    <ligand>
        <name>Ca(2+)</name>
        <dbReference type="ChEBI" id="CHEBI:29108"/>
        <label>2</label>
    </ligand>
</feature>
<feature type="binding site" evidence="16">
    <location>
        <position position="245"/>
    </location>
    <ligand>
        <name>Ca(2+)</name>
        <dbReference type="ChEBI" id="CHEBI:29108"/>
        <label>2</label>
    </ligand>
</feature>
<feature type="binding site" evidence="16">
    <location>
        <position position="67"/>
    </location>
    <ligand>
        <name>Ca(2+)</name>
        <dbReference type="ChEBI" id="CHEBI:29108"/>
        <label>1</label>
    </ligand>
</feature>
<reference evidence="21" key="1">
    <citation type="journal article" date="2021" name="Nat. Commun.">
        <title>Genomic analyses provide insights into spinach domestication and the genetic basis of agronomic traits.</title>
        <authorList>
            <person name="Cai X."/>
            <person name="Sun X."/>
            <person name="Xu C."/>
            <person name="Sun H."/>
            <person name="Wang X."/>
            <person name="Ge C."/>
            <person name="Zhang Z."/>
            <person name="Wang Q."/>
            <person name="Fei Z."/>
            <person name="Jiao C."/>
            <person name="Wang Q."/>
        </authorList>
    </citation>
    <scope>NUCLEOTIDE SEQUENCE [LARGE SCALE GENOMIC DNA]</scope>
    <source>
        <strain evidence="21">cv. Varoflay</strain>
    </source>
</reference>
<evidence type="ECO:0000313" key="21">
    <source>
        <dbReference type="Proteomes" id="UP000813463"/>
    </source>
</evidence>
<keyword evidence="19" id="KW-0732">Signal</keyword>
<evidence type="ECO:0000256" key="10">
    <source>
        <dbReference type="ARBA" id="ARBA00023002"/>
    </source>
</evidence>
<dbReference type="GO" id="GO:0042744">
    <property type="term" value="P:hydrogen peroxide catabolic process"/>
    <property type="evidence" value="ECO:0007669"/>
    <property type="project" value="UniProtKB-KW"/>
</dbReference>
<dbReference type="InterPro" id="IPR000823">
    <property type="entry name" value="Peroxidase_pln"/>
</dbReference>
<protein>
    <recommendedName>
        <fullName evidence="4 19">Peroxidase</fullName>
        <ecNumber evidence="4 19">1.11.1.7</ecNumber>
    </recommendedName>
</protein>
<evidence type="ECO:0000256" key="11">
    <source>
        <dbReference type="ARBA" id="ARBA00023004"/>
    </source>
</evidence>
<keyword evidence="12 18" id="KW-1015">Disulfide bond</keyword>
<evidence type="ECO:0000256" key="1">
    <source>
        <dbReference type="ARBA" id="ARBA00000189"/>
    </source>
</evidence>
<dbReference type="PROSITE" id="PS50873">
    <property type="entry name" value="PEROXIDASE_4"/>
    <property type="match status" value="1"/>
</dbReference>
<evidence type="ECO:0000256" key="7">
    <source>
        <dbReference type="ARBA" id="ARBA00022617"/>
    </source>
</evidence>
<dbReference type="SUPFAM" id="SSF48113">
    <property type="entry name" value="Heme-dependent peroxidases"/>
    <property type="match status" value="1"/>
</dbReference>
<evidence type="ECO:0000256" key="5">
    <source>
        <dbReference type="ARBA" id="ARBA00022525"/>
    </source>
</evidence>
<dbReference type="InterPro" id="IPR002016">
    <property type="entry name" value="Haem_peroxidase"/>
</dbReference>
<feature type="signal peptide" evidence="19">
    <location>
        <begin position="1"/>
        <end position="24"/>
    </location>
</feature>
<dbReference type="GO" id="GO:0005576">
    <property type="term" value="C:extracellular region"/>
    <property type="evidence" value="ECO:0007669"/>
    <property type="project" value="UniProtKB-SubCell"/>
</dbReference>
<feature type="disulfide bond" evidence="18">
    <location>
        <begin position="120"/>
        <end position="318"/>
    </location>
</feature>
<keyword evidence="11 16" id="KW-0408">Iron</keyword>
<evidence type="ECO:0000256" key="3">
    <source>
        <dbReference type="ARBA" id="ARBA00006873"/>
    </source>
</evidence>
<comment type="cofactor">
    <cofactor evidence="16 19">
        <name>Ca(2+)</name>
        <dbReference type="ChEBI" id="CHEBI:29108"/>
    </cofactor>
    <text evidence="16 19">Binds 2 calcium ions per subunit.</text>
</comment>
<evidence type="ECO:0000256" key="16">
    <source>
        <dbReference type="PIRSR" id="PIRSR600823-3"/>
    </source>
</evidence>
<dbReference type="PROSITE" id="PS00435">
    <property type="entry name" value="PEROXIDASE_1"/>
    <property type="match status" value="1"/>
</dbReference>
<dbReference type="InterPro" id="IPR019794">
    <property type="entry name" value="Peroxidases_AS"/>
</dbReference>
<dbReference type="CDD" id="cd00693">
    <property type="entry name" value="secretory_peroxidase"/>
    <property type="match status" value="1"/>
</dbReference>
<evidence type="ECO:0000256" key="2">
    <source>
        <dbReference type="ARBA" id="ARBA00002322"/>
    </source>
</evidence>
<comment type="cofactor">
    <cofactor evidence="16 19">
        <name>heme b</name>
        <dbReference type="ChEBI" id="CHEBI:60344"/>
    </cofactor>
    <text evidence="16 19">Binds 1 heme b (iron(II)-protoporphyrin IX) group per subunit.</text>
</comment>
<dbReference type="EC" id="1.11.1.7" evidence="4 19"/>
<evidence type="ECO:0000256" key="15">
    <source>
        <dbReference type="PIRSR" id="PIRSR600823-2"/>
    </source>
</evidence>
<evidence type="ECO:0000256" key="13">
    <source>
        <dbReference type="ARBA" id="ARBA00023324"/>
    </source>
</evidence>
<feature type="binding site" description="axial binding residue" evidence="16">
    <location>
        <position position="190"/>
    </location>
    <ligand>
        <name>heme b</name>
        <dbReference type="ChEBI" id="CHEBI:60344"/>
    </ligand>
    <ligandPart>
        <name>Fe</name>
        <dbReference type="ChEBI" id="CHEBI:18248"/>
    </ligandPart>
</feature>
<comment type="catalytic activity">
    <reaction evidence="1 19">
        <text>2 a phenolic donor + H2O2 = 2 a phenolic radical donor + 2 H2O</text>
        <dbReference type="Rhea" id="RHEA:56136"/>
        <dbReference type="ChEBI" id="CHEBI:15377"/>
        <dbReference type="ChEBI" id="CHEBI:16240"/>
        <dbReference type="ChEBI" id="CHEBI:139520"/>
        <dbReference type="ChEBI" id="CHEBI:139521"/>
        <dbReference type="EC" id="1.11.1.7"/>
    </reaction>
</comment>
<proteinExistence type="inferred from homology"/>
<feature type="binding site" evidence="16">
    <location>
        <position position="191"/>
    </location>
    <ligand>
        <name>Ca(2+)</name>
        <dbReference type="ChEBI" id="CHEBI:29108"/>
        <label>2</label>
    </ligand>
</feature>
<dbReference type="GO" id="GO:0046872">
    <property type="term" value="F:metal ion binding"/>
    <property type="evidence" value="ECO:0007669"/>
    <property type="project" value="UniProtKB-UniRule"/>
</dbReference>
<organism evidence="21 22">
    <name type="scientific">Spinacia oleracea</name>
    <name type="common">Spinach</name>
    <dbReference type="NCBI Taxonomy" id="3562"/>
    <lineage>
        <taxon>Eukaryota</taxon>
        <taxon>Viridiplantae</taxon>
        <taxon>Streptophyta</taxon>
        <taxon>Embryophyta</taxon>
        <taxon>Tracheophyta</taxon>
        <taxon>Spermatophyta</taxon>
        <taxon>Magnoliopsida</taxon>
        <taxon>eudicotyledons</taxon>
        <taxon>Gunneridae</taxon>
        <taxon>Pentapetalae</taxon>
        <taxon>Caryophyllales</taxon>
        <taxon>Chenopodiaceae</taxon>
        <taxon>Chenopodioideae</taxon>
        <taxon>Anserineae</taxon>
        <taxon>Spinacia</taxon>
    </lineage>
</organism>
<evidence type="ECO:0000256" key="6">
    <source>
        <dbReference type="ARBA" id="ARBA00022559"/>
    </source>
</evidence>
<dbReference type="PRINTS" id="PR00461">
    <property type="entry name" value="PLPEROXIDASE"/>
</dbReference>
<evidence type="ECO:0000313" key="22">
    <source>
        <dbReference type="RefSeq" id="XP_021865405.2"/>
    </source>
</evidence>
<feature type="binding site" evidence="15">
    <location>
        <position position="160"/>
    </location>
    <ligand>
        <name>substrate</name>
    </ligand>
</feature>
<dbReference type="GeneID" id="110804146"/>
<keyword evidence="6 19" id="KW-0575">Peroxidase</keyword>
<evidence type="ECO:0000256" key="8">
    <source>
        <dbReference type="ARBA" id="ARBA00022723"/>
    </source>
</evidence>
<feature type="binding site" evidence="16">
    <location>
        <position position="72"/>
    </location>
    <ligand>
        <name>Ca(2+)</name>
        <dbReference type="ChEBI" id="CHEBI:29108"/>
        <label>1</label>
    </ligand>
</feature>
<evidence type="ECO:0000256" key="14">
    <source>
        <dbReference type="PIRSR" id="PIRSR600823-1"/>
    </source>
</evidence>
<evidence type="ECO:0000259" key="20">
    <source>
        <dbReference type="PROSITE" id="PS50873"/>
    </source>
</evidence>
<comment type="similarity">
    <text evidence="19">Belongs to the peroxidase family. Classical plant (class III) peroxidase subfamily.</text>
</comment>
<feature type="binding site" evidence="16">
    <location>
        <position position="74"/>
    </location>
    <ligand>
        <name>Ca(2+)</name>
        <dbReference type="ChEBI" id="CHEBI:29108"/>
        <label>1</label>
    </ligand>
</feature>
<feature type="disulfide bond" evidence="18">
    <location>
        <begin position="197"/>
        <end position="229"/>
    </location>
</feature>
<keyword evidence="13 19" id="KW-0376">Hydrogen peroxide</keyword>
<comment type="similarity">
    <text evidence="3">Belongs to the peroxidase family. Ascorbate peroxidase subfamily.</text>
</comment>
<dbReference type="PANTHER" id="PTHR31517:SF59">
    <property type="entry name" value="PEROXIDASE"/>
    <property type="match status" value="1"/>
</dbReference>
<keyword evidence="8 16" id="KW-0479">Metal-binding</keyword>
<dbReference type="GO" id="GO:0140825">
    <property type="term" value="F:lactoperoxidase activity"/>
    <property type="evidence" value="ECO:0007669"/>
    <property type="project" value="UniProtKB-EC"/>
</dbReference>
<feature type="binding site" evidence="16">
    <location>
        <position position="76"/>
    </location>
    <ligand>
        <name>Ca(2+)</name>
        <dbReference type="ChEBI" id="CHEBI:29108"/>
        <label>1</label>
    </ligand>
</feature>
<keyword evidence="5 19" id="KW-0964">Secreted</keyword>
<dbReference type="Gene3D" id="1.10.520.10">
    <property type="match status" value="1"/>
</dbReference>
<dbReference type="InterPro" id="IPR010255">
    <property type="entry name" value="Haem_peroxidase_sf"/>
</dbReference>
<dbReference type="PRINTS" id="PR00458">
    <property type="entry name" value="PEROXIDASE"/>
</dbReference>
<accession>A0A9R0KBD6</accession>
<keyword evidence="21" id="KW-1185">Reference proteome</keyword>
<evidence type="ECO:0000256" key="4">
    <source>
        <dbReference type="ARBA" id="ARBA00012313"/>
    </source>
</evidence>
<comment type="subcellular location">
    <subcellularLocation>
        <location evidence="19">Secreted</location>
    </subcellularLocation>
</comment>
<dbReference type="InterPro" id="IPR033905">
    <property type="entry name" value="Secretory_peroxidase"/>
</dbReference>
<evidence type="ECO:0000256" key="17">
    <source>
        <dbReference type="PIRSR" id="PIRSR600823-4"/>
    </source>
</evidence>